<evidence type="ECO:0000256" key="1">
    <source>
        <dbReference type="ARBA" id="ARBA00000900"/>
    </source>
</evidence>
<dbReference type="InterPro" id="IPR013956">
    <property type="entry name" value="E3_ubiquit_lig_Bre1"/>
</dbReference>
<comment type="caution">
    <text evidence="17">The sequence shown here is derived from an EMBL/GenBank/DDBJ whole genome shotgun (WGS) entry which is preliminary data.</text>
</comment>
<feature type="coiled-coil region" evidence="15">
    <location>
        <begin position="24"/>
        <end position="58"/>
    </location>
</feature>
<organism evidence="17 18">
    <name type="scientific">Dioscorea zingiberensis</name>
    <dbReference type="NCBI Taxonomy" id="325984"/>
    <lineage>
        <taxon>Eukaryota</taxon>
        <taxon>Viridiplantae</taxon>
        <taxon>Streptophyta</taxon>
        <taxon>Embryophyta</taxon>
        <taxon>Tracheophyta</taxon>
        <taxon>Spermatophyta</taxon>
        <taxon>Magnoliopsida</taxon>
        <taxon>Liliopsida</taxon>
        <taxon>Dioscoreales</taxon>
        <taxon>Dioscoreaceae</taxon>
        <taxon>Dioscorea</taxon>
    </lineage>
</organism>
<dbReference type="InterPro" id="IPR013083">
    <property type="entry name" value="Znf_RING/FYVE/PHD"/>
</dbReference>
<evidence type="ECO:0000256" key="3">
    <source>
        <dbReference type="ARBA" id="ARBA00004906"/>
    </source>
</evidence>
<proteinExistence type="inferred from homology"/>
<evidence type="ECO:0000256" key="10">
    <source>
        <dbReference type="ARBA" id="ARBA00022853"/>
    </source>
</evidence>
<dbReference type="CDD" id="cd16499">
    <property type="entry name" value="RING-HC_Bre1-like"/>
    <property type="match status" value="1"/>
</dbReference>
<evidence type="ECO:0000256" key="5">
    <source>
        <dbReference type="ARBA" id="ARBA00022679"/>
    </source>
</evidence>
<feature type="coiled-coil region" evidence="15">
    <location>
        <begin position="180"/>
        <end position="260"/>
    </location>
</feature>
<evidence type="ECO:0000256" key="15">
    <source>
        <dbReference type="SAM" id="Coils"/>
    </source>
</evidence>
<feature type="coiled-coil region" evidence="15">
    <location>
        <begin position="313"/>
        <end position="466"/>
    </location>
</feature>
<dbReference type="Proteomes" id="UP001085076">
    <property type="component" value="Miscellaneous, Linkage group lg01"/>
</dbReference>
<reference evidence="17" key="2">
    <citation type="journal article" date="2022" name="Hortic Res">
        <title>The genome of Dioscorea zingiberensis sheds light on the biosynthesis, origin and evolution of the medicinally important diosgenin saponins.</title>
        <authorList>
            <person name="Li Y."/>
            <person name="Tan C."/>
            <person name="Li Z."/>
            <person name="Guo J."/>
            <person name="Li S."/>
            <person name="Chen X."/>
            <person name="Wang C."/>
            <person name="Dai X."/>
            <person name="Yang H."/>
            <person name="Song W."/>
            <person name="Hou L."/>
            <person name="Xu J."/>
            <person name="Tong Z."/>
            <person name="Xu A."/>
            <person name="Yuan X."/>
            <person name="Wang W."/>
            <person name="Yang Q."/>
            <person name="Chen L."/>
            <person name="Sun Z."/>
            <person name="Wang K."/>
            <person name="Pan B."/>
            <person name="Chen J."/>
            <person name="Bao Y."/>
            <person name="Liu F."/>
            <person name="Qi X."/>
            <person name="Gang D.R."/>
            <person name="Wen J."/>
            <person name="Li J."/>
        </authorList>
    </citation>
    <scope>NUCLEOTIDE SEQUENCE</scope>
    <source>
        <strain evidence="17">Dzin_1.0</strain>
    </source>
</reference>
<accession>A0A9D5DAL4</accession>
<keyword evidence="6 14" id="KW-0479">Metal-binding</keyword>
<dbReference type="PANTHER" id="PTHR23163:SF8">
    <property type="entry name" value="E3 UBIQUITIN-PROTEIN LIGASE BRE1-LIKE 2"/>
    <property type="match status" value="1"/>
</dbReference>
<comment type="pathway">
    <text evidence="3 14">Protein modification; protein ubiquitination.</text>
</comment>
<protein>
    <recommendedName>
        <fullName evidence="14">E3 ubiquitin protein ligase</fullName>
        <ecNumber evidence="14">2.3.2.27</ecNumber>
    </recommendedName>
</protein>
<comment type="catalytic activity">
    <reaction evidence="1 14">
        <text>S-ubiquitinyl-[E2 ubiquitin-conjugating enzyme]-L-cysteine + [acceptor protein]-L-lysine = [E2 ubiquitin-conjugating enzyme]-L-cysteine + N(6)-ubiquitinyl-[acceptor protein]-L-lysine.</text>
        <dbReference type="EC" id="2.3.2.27"/>
    </reaction>
</comment>
<keyword evidence="12 14" id="KW-0539">Nucleus</keyword>
<dbReference type="InterPro" id="IPR001841">
    <property type="entry name" value="Znf_RING"/>
</dbReference>
<dbReference type="GO" id="GO:0008270">
    <property type="term" value="F:zinc ion binding"/>
    <property type="evidence" value="ECO:0007669"/>
    <property type="project" value="UniProtKB-KW"/>
</dbReference>
<dbReference type="Gene3D" id="3.30.40.10">
    <property type="entry name" value="Zinc/RING finger domain, C3HC4 (zinc finger)"/>
    <property type="match status" value="1"/>
</dbReference>
<dbReference type="EC" id="2.3.2.27" evidence="14"/>
<dbReference type="GO" id="GO:0005634">
    <property type="term" value="C:nucleus"/>
    <property type="evidence" value="ECO:0007669"/>
    <property type="project" value="UniProtKB-SubCell"/>
</dbReference>
<evidence type="ECO:0000256" key="9">
    <source>
        <dbReference type="ARBA" id="ARBA00022833"/>
    </source>
</evidence>
<dbReference type="InterPro" id="IPR017907">
    <property type="entry name" value="Znf_RING_CS"/>
</dbReference>
<dbReference type="SMART" id="SM00184">
    <property type="entry name" value="RING"/>
    <property type="match status" value="1"/>
</dbReference>
<comment type="similarity">
    <text evidence="4 14">Belongs to the BRE1 family.</text>
</comment>
<dbReference type="InterPro" id="IPR018957">
    <property type="entry name" value="Znf_C3HC4_RING-type"/>
</dbReference>
<dbReference type="PANTHER" id="PTHR23163">
    <property type="entry name" value="RING FINGER PROTEIN-RELATED"/>
    <property type="match status" value="1"/>
</dbReference>
<feature type="coiled-coil region" evidence="15">
    <location>
        <begin position="576"/>
        <end position="645"/>
    </location>
</feature>
<dbReference type="OrthoDB" id="10266039at2759"/>
<keyword evidence="9 14" id="KW-0862">Zinc</keyword>
<dbReference type="PROSITE" id="PS00518">
    <property type="entry name" value="ZF_RING_1"/>
    <property type="match status" value="1"/>
</dbReference>
<evidence type="ECO:0000313" key="18">
    <source>
        <dbReference type="Proteomes" id="UP001085076"/>
    </source>
</evidence>
<evidence type="ECO:0000256" key="2">
    <source>
        <dbReference type="ARBA" id="ARBA00004123"/>
    </source>
</evidence>
<evidence type="ECO:0000256" key="13">
    <source>
        <dbReference type="PROSITE-ProRule" id="PRU00175"/>
    </source>
</evidence>
<feature type="coiled-coil region" evidence="15">
    <location>
        <begin position="498"/>
        <end position="532"/>
    </location>
</feature>
<sequence>MASGKRENDARNHGLADQNEEVDAAALQFQNQKLVQQLETQKTEMHALEGKLKELKDDQILYDKILITVNRIWNQLVDDLVLLGVRAGGDPNGLQALDCVALSADTIEACPPDQMFLCRLLQAGPMEDYVGKGTIKNVQAALDSRHSSTMNLMKNLQEAIAAQRAKTGSMALALHGKLSSEDAILQLQKLDESLREETNNLRQAIEVLHEKHNEFANEINSYLENHSRDQSEIKRLSGELEESMAELEESRRKLIVLQMQKHGTSALSAATVANAINGSSFPDRLADKSMGLRDLKSSIEEAKMLAANRHFELEEIQEDNSILSKQLEDLQNELKDDKYILSSRPYILLSDQVKHLNLELERYRGLIESLQADRNQLLRREMELTAKADSADTIKNSVSNHEAMIKELELQIQKYVAEKNDLEIKFEEAQQDLGRKDIKDEMRVMASALSKEMEMMEAQLNRSKEAACESASLREEANSLRALLDKKISKHKSLSDRCAEQVVEIKSLKSLIEKLEKEKQELQIFLDMYGQECYDSRTIMEIKESEQRALAQAEYLRTALDDHSLELRVKAANEAESACQQRLSVAEAEIAELRAKLDASEREAFELKEAIKIKDLEGDAYISEIETIGQTYEDMQTQKQNLAQQAAERDGYNIKLVSDSVKMKQTHNSLISEKQSLAMQLQQVHGSMEFLKMKIARGEEQMKVQLAQAAKASADNRHIAIAMDKAKLDLEDAEKELKWLRSTVDSFEKEYEQNQKKILDIRMELEKERNEREKLEGELAEVKNEVEEMSSECEEAAIQRLQDEIKECKAILKCGVCFDRPKEVVITKCFHLFCSPCIQRNLEIRHRKCPGCGSPFGQNDVREVNI</sequence>
<dbReference type="SUPFAM" id="SSF57850">
    <property type="entry name" value="RING/U-box"/>
    <property type="match status" value="1"/>
</dbReference>
<evidence type="ECO:0000259" key="16">
    <source>
        <dbReference type="PROSITE" id="PS50089"/>
    </source>
</evidence>
<feature type="coiled-coil region" evidence="15">
    <location>
        <begin position="716"/>
        <end position="811"/>
    </location>
</feature>
<evidence type="ECO:0000256" key="4">
    <source>
        <dbReference type="ARBA" id="ARBA00005555"/>
    </source>
</evidence>
<comment type="subcellular location">
    <subcellularLocation>
        <location evidence="2 14">Nucleus</location>
    </subcellularLocation>
</comment>
<evidence type="ECO:0000256" key="14">
    <source>
        <dbReference type="RuleBase" id="RU365038"/>
    </source>
</evidence>
<keyword evidence="7 13" id="KW-0863">Zinc-finger</keyword>
<evidence type="ECO:0000256" key="6">
    <source>
        <dbReference type="ARBA" id="ARBA00022723"/>
    </source>
</evidence>
<dbReference type="AlphaFoldDB" id="A0A9D5DAL4"/>
<dbReference type="GO" id="GO:0006325">
    <property type="term" value="P:chromatin organization"/>
    <property type="evidence" value="ECO:0007669"/>
    <property type="project" value="UniProtKB-KW"/>
</dbReference>
<dbReference type="GO" id="GO:0033503">
    <property type="term" value="C:HULC complex"/>
    <property type="evidence" value="ECO:0007669"/>
    <property type="project" value="TreeGrafter"/>
</dbReference>
<evidence type="ECO:0000256" key="11">
    <source>
        <dbReference type="ARBA" id="ARBA00023054"/>
    </source>
</evidence>
<dbReference type="PROSITE" id="PS50089">
    <property type="entry name" value="ZF_RING_2"/>
    <property type="match status" value="1"/>
</dbReference>
<name>A0A9D5DAL4_9LILI</name>
<reference evidence="17" key="1">
    <citation type="submission" date="2021-03" db="EMBL/GenBank/DDBJ databases">
        <authorList>
            <person name="Li Z."/>
            <person name="Yang C."/>
        </authorList>
    </citation>
    <scope>NUCLEOTIDE SEQUENCE</scope>
    <source>
        <strain evidence="17">Dzin_1.0</strain>
        <tissue evidence="17">Leaf</tissue>
    </source>
</reference>
<dbReference type="EMBL" id="JAGGNH010000001">
    <property type="protein sequence ID" value="KAJ0987534.1"/>
    <property type="molecule type" value="Genomic_DNA"/>
</dbReference>
<feature type="domain" description="RING-type" evidence="16">
    <location>
        <begin position="814"/>
        <end position="852"/>
    </location>
</feature>
<dbReference type="GO" id="GO:0016567">
    <property type="term" value="P:protein ubiquitination"/>
    <property type="evidence" value="ECO:0007669"/>
    <property type="project" value="UniProtKB-UniRule"/>
</dbReference>
<dbReference type="GO" id="GO:0061630">
    <property type="term" value="F:ubiquitin protein ligase activity"/>
    <property type="evidence" value="ECO:0007669"/>
    <property type="project" value="UniProtKB-EC"/>
</dbReference>
<keyword evidence="8 14" id="KW-0833">Ubl conjugation pathway</keyword>
<dbReference type="Pfam" id="PF00097">
    <property type="entry name" value="zf-C3HC4"/>
    <property type="match status" value="1"/>
</dbReference>
<evidence type="ECO:0000256" key="7">
    <source>
        <dbReference type="ARBA" id="ARBA00022771"/>
    </source>
</evidence>
<keyword evidence="11 14" id="KW-0175">Coiled coil</keyword>
<keyword evidence="10 14" id="KW-0156">Chromatin regulator</keyword>
<evidence type="ECO:0000256" key="8">
    <source>
        <dbReference type="ARBA" id="ARBA00022786"/>
    </source>
</evidence>
<evidence type="ECO:0000313" key="17">
    <source>
        <dbReference type="EMBL" id="KAJ0987534.1"/>
    </source>
</evidence>
<gene>
    <name evidence="17" type="ORF">J5N97_005890</name>
</gene>
<keyword evidence="18" id="KW-1185">Reference proteome</keyword>
<evidence type="ECO:0000256" key="12">
    <source>
        <dbReference type="ARBA" id="ARBA00023242"/>
    </source>
</evidence>
<keyword evidence="5 14" id="KW-0808">Transferase</keyword>